<dbReference type="Gene3D" id="1.10.60.10">
    <property type="entry name" value="Iron dependent repressor, metal binding and dimerisation domain"/>
    <property type="match status" value="1"/>
</dbReference>
<dbReference type="PANTHER" id="PTHR33238">
    <property type="entry name" value="IRON (METAL) DEPENDENT REPRESSOR, DTXR FAMILY"/>
    <property type="match status" value="1"/>
</dbReference>
<dbReference type="InterPro" id="IPR001367">
    <property type="entry name" value="Fe_dep_repressor"/>
</dbReference>
<evidence type="ECO:0000256" key="1">
    <source>
        <dbReference type="ARBA" id="ARBA00004496"/>
    </source>
</evidence>
<dbReference type="InterPro" id="IPR007167">
    <property type="entry name" value="Fe-transptr_FeoA-like"/>
</dbReference>
<sequence length="232" mass="25131">MNLEDLTDSAQNYLKCLWTLSEWTGGAVTPSEVARHLDLRPSSVSDQIRRLTLAGLVDHAPYGSVTLTDEGRALALQMVRRHRLAETFLAEMLGYEWDEVHEDADRLEHAISEKMLERIDAALGHPELDPHGDPIPSSDGGLPDRILRPLVDCSVGDHIQMSRIRDADPAVLRHLGSLGIVPGAEFAVTDTGATSGVMLLRSGDLGRDIPLARDIAASIRVLPVSGQPVDGA</sequence>
<dbReference type="Pfam" id="PF04023">
    <property type="entry name" value="FeoA"/>
    <property type="match status" value="1"/>
</dbReference>
<name>A0A934M526_9CORY</name>
<comment type="caution">
    <text evidence="17">The sequence shown here is derived from an EMBL/GenBank/DDBJ whole genome shotgun (WGS) entry which is preliminary data.</text>
</comment>
<evidence type="ECO:0000256" key="3">
    <source>
        <dbReference type="ARBA" id="ARBA00011738"/>
    </source>
</evidence>
<dbReference type="InterPro" id="IPR038157">
    <property type="entry name" value="FeoA_core_dom"/>
</dbReference>
<dbReference type="SMART" id="SM00529">
    <property type="entry name" value="HTH_DTXR"/>
    <property type="match status" value="1"/>
</dbReference>
<dbReference type="AlphaFoldDB" id="A0A934M526"/>
<dbReference type="SMART" id="SM00899">
    <property type="entry name" value="FeoA"/>
    <property type="match status" value="1"/>
</dbReference>
<keyword evidence="11" id="KW-0804">Transcription</keyword>
<dbReference type="SUPFAM" id="SSF47979">
    <property type="entry name" value="Iron-dependent repressor protein, dimerization domain"/>
    <property type="match status" value="1"/>
</dbReference>
<keyword evidence="6" id="KW-0678">Repressor</keyword>
<keyword evidence="9" id="KW-0238">DNA-binding</keyword>
<dbReference type="GO" id="GO:0003700">
    <property type="term" value="F:DNA-binding transcription factor activity"/>
    <property type="evidence" value="ECO:0007669"/>
    <property type="project" value="InterPro"/>
</dbReference>
<evidence type="ECO:0000256" key="9">
    <source>
        <dbReference type="ARBA" id="ARBA00023125"/>
    </source>
</evidence>
<keyword evidence="7" id="KW-0408">Iron</keyword>
<dbReference type="GO" id="GO:0003677">
    <property type="term" value="F:DNA binding"/>
    <property type="evidence" value="ECO:0007669"/>
    <property type="project" value="UniProtKB-KW"/>
</dbReference>
<evidence type="ECO:0000256" key="2">
    <source>
        <dbReference type="ARBA" id="ARBA00007871"/>
    </source>
</evidence>
<dbReference type="InterPro" id="IPR036421">
    <property type="entry name" value="Fe_dep_repressor_sf"/>
</dbReference>
<evidence type="ECO:0000259" key="16">
    <source>
        <dbReference type="PROSITE" id="PS50944"/>
    </source>
</evidence>
<dbReference type="InterPro" id="IPR022687">
    <property type="entry name" value="HTH_DTXR"/>
</dbReference>
<comment type="subcellular location">
    <subcellularLocation>
        <location evidence="1">Cytoplasm</location>
    </subcellularLocation>
</comment>
<dbReference type="Pfam" id="PF01325">
    <property type="entry name" value="Fe_dep_repress"/>
    <property type="match status" value="1"/>
</dbReference>
<comment type="similarity">
    <text evidence="2">Belongs to the DtxR/MntR family.</text>
</comment>
<keyword evidence="10" id="KW-0010">Activator</keyword>
<dbReference type="SUPFAM" id="SSF50037">
    <property type="entry name" value="C-terminal domain of transcriptional repressors"/>
    <property type="match status" value="1"/>
</dbReference>
<dbReference type="Pfam" id="PF02742">
    <property type="entry name" value="Fe_dep_repr_C"/>
    <property type="match status" value="1"/>
</dbReference>
<dbReference type="Gene3D" id="2.30.30.90">
    <property type="match status" value="1"/>
</dbReference>
<evidence type="ECO:0000256" key="11">
    <source>
        <dbReference type="ARBA" id="ARBA00023163"/>
    </source>
</evidence>
<dbReference type="GO" id="GO:0046983">
    <property type="term" value="F:protein dimerization activity"/>
    <property type="evidence" value="ECO:0007669"/>
    <property type="project" value="InterPro"/>
</dbReference>
<dbReference type="Proteomes" id="UP000645966">
    <property type="component" value="Unassembled WGS sequence"/>
</dbReference>
<evidence type="ECO:0000256" key="5">
    <source>
        <dbReference type="ARBA" id="ARBA00022490"/>
    </source>
</evidence>
<dbReference type="FunFam" id="1.10.60.10:FF:000004">
    <property type="entry name" value="DtxR family transcriptional regulator"/>
    <property type="match status" value="1"/>
</dbReference>
<dbReference type="Gene3D" id="1.10.10.10">
    <property type="entry name" value="Winged helix-like DNA-binding domain superfamily/Winged helix DNA-binding domain"/>
    <property type="match status" value="1"/>
</dbReference>
<evidence type="ECO:0000256" key="15">
    <source>
        <dbReference type="ARBA" id="ARBA00033329"/>
    </source>
</evidence>
<dbReference type="EMBL" id="JAEIOS010000012">
    <property type="protein sequence ID" value="MBI8989661.1"/>
    <property type="molecule type" value="Genomic_DNA"/>
</dbReference>
<gene>
    <name evidence="17" type="ORF">JDV75_07780</name>
</gene>
<evidence type="ECO:0000256" key="14">
    <source>
        <dbReference type="ARBA" id="ARBA00032618"/>
    </source>
</evidence>
<evidence type="ECO:0000256" key="13">
    <source>
        <dbReference type="ARBA" id="ARBA00032593"/>
    </source>
</evidence>
<evidence type="ECO:0000256" key="4">
    <source>
        <dbReference type="ARBA" id="ARBA00016140"/>
    </source>
</evidence>
<dbReference type="SUPFAM" id="SSF46785">
    <property type="entry name" value="Winged helix' DNA-binding domain"/>
    <property type="match status" value="1"/>
</dbReference>
<keyword evidence="8" id="KW-0805">Transcription regulation</keyword>
<dbReference type="InterPro" id="IPR008988">
    <property type="entry name" value="Transcriptional_repressor_C"/>
</dbReference>
<comment type="subunit">
    <text evidence="3">Homodimer.</text>
</comment>
<dbReference type="InterPro" id="IPR050536">
    <property type="entry name" value="DtxR_MntR_Metal-Reg"/>
</dbReference>
<dbReference type="PROSITE" id="PS50944">
    <property type="entry name" value="HTH_DTXR"/>
    <property type="match status" value="1"/>
</dbReference>
<dbReference type="GO" id="GO:0045892">
    <property type="term" value="P:negative regulation of DNA-templated transcription"/>
    <property type="evidence" value="ECO:0007669"/>
    <property type="project" value="TreeGrafter"/>
</dbReference>
<evidence type="ECO:0000256" key="7">
    <source>
        <dbReference type="ARBA" id="ARBA00023004"/>
    </source>
</evidence>
<keyword evidence="12" id="KW-0464">Manganese</keyword>
<dbReference type="InterPro" id="IPR036390">
    <property type="entry name" value="WH_DNA-bd_sf"/>
</dbReference>
<dbReference type="GO" id="GO:0005737">
    <property type="term" value="C:cytoplasm"/>
    <property type="evidence" value="ECO:0007669"/>
    <property type="project" value="UniProtKB-SubCell"/>
</dbReference>
<organism evidence="17 18">
    <name type="scientific">Corynebacterium meridianum</name>
    <dbReference type="NCBI Taxonomy" id="2765363"/>
    <lineage>
        <taxon>Bacteria</taxon>
        <taxon>Bacillati</taxon>
        <taxon>Actinomycetota</taxon>
        <taxon>Actinomycetes</taxon>
        <taxon>Mycobacteriales</taxon>
        <taxon>Corynebacteriaceae</taxon>
        <taxon>Corynebacterium</taxon>
    </lineage>
</organism>
<protein>
    <recommendedName>
        <fullName evidence="4">Diphtheria toxin repressor</fullName>
    </recommendedName>
    <alternativeName>
        <fullName evidence="14">Iron-dependent diphtheria tox regulatory element</fullName>
    </alternativeName>
    <alternativeName>
        <fullName evidence="13">Manganese transport regulator</fullName>
    </alternativeName>
    <alternativeName>
        <fullName evidence="15">Tox regulatory factor</fullName>
    </alternativeName>
</protein>
<evidence type="ECO:0000313" key="18">
    <source>
        <dbReference type="Proteomes" id="UP000645966"/>
    </source>
</evidence>
<evidence type="ECO:0000256" key="12">
    <source>
        <dbReference type="ARBA" id="ARBA00023211"/>
    </source>
</evidence>
<dbReference type="InterPro" id="IPR022689">
    <property type="entry name" value="Iron_dep_repressor"/>
</dbReference>
<dbReference type="GO" id="GO:0046914">
    <property type="term" value="F:transition metal ion binding"/>
    <property type="evidence" value="ECO:0007669"/>
    <property type="project" value="InterPro"/>
</dbReference>
<evidence type="ECO:0000256" key="10">
    <source>
        <dbReference type="ARBA" id="ARBA00023159"/>
    </source>
</evidence>
<accession>A0A934M526</accession>
<dbReference type="InterPro" id="IPR036388">
    <property type="entry name" value="WH-like_DNA-bd_sf"/>
</dbReference>
<keyword evidence="5" id="KW-0963">Cytoplasm</keyword>
<evidence type="ECO:0000256" key="6">
    <source>
        <dbReference type="ARBA" id="ARBA00022491"/>
    </source>
</evidence>
<feature type="domain" description="HTH dtxR-type" evidence="16">
    <location>
        <begin position="6"/>
        <end position="68"/>
    </location>
</feature>
<proteinExistence type="inferred from homology"/>
<dbReference type="PANTHER" id="PTHR33238:SF11">
    <property type="entry name" value="TRANSCRIPTIONAL REGULATOR MNTR"/>
    <property type="match status" value="1"/>
</dbReference>
<dbReference type="RefSeq" id="WP_198738689.1">
    <property type="nucleotide sequence ID" value="NZ_JAEIOS010000012.1"/>
</dbReference>
<keyword evidence="18" id="KW-1185">Reference proteome</keyword>
<evidence type="ECO:0000256" key="8">
    <source>
        <dbReference type="ARBA" id="ARBA00023015"/>
    </source>
</evidence>
<reference evidence="17" key="1">
    <citation type="submission" date="2020-12" db="EMBL/GenBank/DDBJ databases">
        <title>Genome public.</title>
        <authorList>
            <person name="Sun Q."/>
        </authorList>
    </citation>
    <scope>NUCLEOTIDE SEQUENCE</scope>
    <source>
        <strain evidence="17">CCM 8863</strain>
    </source>
</reference>
<evidence type="ECO:0000313" key="17">
    <source>
        <dbReference type="EMBL" id="MBI8989661.1"/>
    </source>
</evidence>